<dbReference type="PANTHER" id="PTHR30514:SF18">
    <property type="entry name" value="RPIR-FAMILY TRANSCRIPTIONAL REGULATOR"/>
    <property type="match status" value="1"/>
</dbReference>
<feature type="domain" description="HTH rpiR-type" evidence="6">
    <location>
        <begin position="40"/>
        <end position="116"/>
    </location>
</feature>
<dbReference type="Proteomes" id="UP000267418">
    <property type="component" value="Unassembled WGS sequence"/>
</dbReference>
<dbReference type="EMBL" id="RXOE01000008">
    <property type="protein sequence ID" value="RTQ31832.1"/>
    <property type="molecule type" value="Genomic_DNA"/>
</dbReference>
<dbReference type="RefSeq" id="WP_093203200.1">
    <property type="nucleotide sequence ID" value="NZ_RXOE01000008.1"/>
</dbReference>
<keyword evidence="1" id="KW-0805">Transcription regulation</keyword>
<reference evidence="8 9" key="1">
    <citation type="submission" date="2018-12" db="EMBL/GenBank/DDBJ databases">
        <title>The genome of Variovorax gossypii DSM 100435.</title>
        <authorList>
            <person name="Gao J."/>
            <person name="Sun J."/>
        </authorList>
    </citation>
    <scope>NUCLEOTIDE SEQUENCE [LARGE SCALE GENOMIC DNA]</scope>
    <source>
        <strain evidence="8 9">DSM 100435</strain>
    </source>
</reference>
<dbReference type="Gene3D" id="3.40.50.10490">
    <property type="entry name" value="Glucose-6-phosphate isomerase like protein, domain 1"/>
    <property type="match status" value="1"/>
</dbReference>
<dbReference type="InterPro" id="IPR047640">
    <property type="entry name" value="RpiR-like"/>
</dbReference>
<dbReference type="Pfam" id="PF01380">
    <property type="entry name" value="SIS"/>
    <property type="match status" value="1"/>
</dbReference>
<evidence type="ECO:0000256" key="4">
    <source>
        <dbReference type="ARBA" id="ARBA00023163"/>
    </source>
</evidence>
<dbReference type="GO" id="GO:0003700">
    <property type="term" value="F:DNA-binding transcription factor activity"/>
    <property type="evidence" value="ECO:0007669"/>
    <property type="project" value="InterPro"/>
</dbReference>
<organism evidence="8 9">
    <name type="scientific">Variovorax gossypii</name>
    <dbReference type="NCBI Taxonomy" id="1679495"/>
    <lineage>
        <taxon>Bacteria</taxon>
        <taxon>Pseudomonadati</taxon>
        <taxon>Pseudomonadota</taxon>
        <taxon>Betaproteobacteria</taxon>
        <taxon>Burkholderiales</taxon>
        <taxon>Comamonadaceae</taxon>
        <taxon>Variovorax</taxon>
    </lineage>
</organism>
<dbReference type="Gene3D" id="1.10.10.10">
    <property type="entry name" value="Winged helix-like DNA-binding domain superfamily/Winged helix DNA-binding domain"/>
    <property type="match status" value="1"/>
</dbReference>
<protein>
    <submittedName>
        <fullName evidence="8">MurR/RpiR family transcriptional regulator</fullName>
    </submittedName>
</protein>
<dbReference type="InterPro" id="IPR046348">
    <property type="entry name" value="SIS_dom_sf"/>
</dbReference>
<evidence type="ECO:0000259" key="7">
    <source>
        <dbReference type="PROSITE" id="PS51464"/>
    </source>
</evidence>
<evidence type="ECO:0000313" key="8">
    <source>
        <dbReference type="EMBL" id="RTQ31832.1"/>
    </source>
</evidence>
<evidence type="ECO:0000259" key="6">
    <source>
        <dbReference type="PROSITE" id="PS51071"/>
    </source>
</evidence>
<evidence type="ECO:0000256" key="1">
    <source>
        <dbReference type="ARBA" id="ARBA00023015"/>
    </source>
</evidence>
<proteinExistence type="predicted"/>
<name>A0A431TGQ9_9BURK</name>
<evidence type="ECO:0000313" key="9">
    <source>
        <dbReference type="Proteomes" id="UP000267418"/>
    </source>
</evidence>
<dbReference type="SUPFAM" id="SSF46689">
    <property type="entry name" value="Homeodomain-like"/>
    <property type="match status" value="1"/>
</dbReference>
<evidence type="ECO:0000256" key="5">
    <source>
        <dbReference type="SAM" id="MobiDB-lite"/>
    </source>
</evidence>
<evidence type="ECO:0000256" key="2">
    <source>
        <dbReference type="ARBA" id="ARBA00023125"/>
    </source>
</evidence>
<dbReference type="GO" id="GO:0097367">
    <property type="term" value="F:carbohydrate derivative binding"/>
    <property type="evidence" value="ECO:0007669"/>
    <property type="project" value="InterPro"/>
</dbReference>
<dbReference type="InterPro" id="IPR009057">
    <property type="entry name" value="Homeodomain-like_sf"/>
</dbReference>
<dbReference type="CDD" id="cd05013">
    <property type="entry name" value="SIS_RpiR"/>
    <property type="match status" value="1"/>
</dbReference>
<comment type="caution">
    <text evidence="8">The sequence shown here is derived from an EMBL/GenBank/DDBJ whole genome shotgun (WGS) entry which is preliminary data.</text>
</comment>
<dbReference type="PROSITE" id="PS51464">
    <property type="entry name" value="SIS"/>
    <property type="match status" value="1"/>
</dbReference>
<dbReference type="PROSITE" id="PS51071">
    <property type="entry name" value="HTH_RPIR"/>
    <property type="match status" value="1"/>
</dbReference>
<dbReference type="GO" id="GO:0006096">
    <property type="term" value="P:glycolytic process"/>
    <property type="evidence" value="ECO:0007669"/>
    <property type="project" value="UniProtKB-KW"/>
</dbReference>
<sequence length="332" mass="35196">MQAPKKASVPAQPDADDTDGAGGSADGASPPRTVEELRALTVRLGRGDALISMGSKAHSVLARLVERPEEVAVRTITELADSLGVNASTLTRLATRLGYAGFVEFQTVFRDGLASRHRHFYSEQAGRLVAHASERSQSEGPGQRPEIDTMVQIARDSIANTEGFLAQLSADELQQAARLLAAAPRVRVHGLRQFSALASFLAYGLAMVRGDVALLDPHGLGVAEGLAQLQPGDLVVVTSVEPYTRSIAETAEAAAKAGMVVIAITDHRASPLAAFAKHSFFVPHGSTFFSNSMGAYVIFCEGLLNLVATGLGKKALEALERRERFIADLGIE</sequence>
<keyword evidence="9" id="KW-1185">Reference proteome</keyword>
<feature type="domain" description="SIS" evidence="7">
    <location>
        <begin position="176"/>
        <end position="313"/>
    </location>
</feature>
<dbReference type="InterPro" id="IPR035472">
    <property type="entry name" value="RpiR-like_SIS"/>
</dbReference>
<keyword evidence="4" id="KW-0804">Transcription</keyword>
<dbReference type="InterPro" id="IPR036388">
    <property type="entry name" value="WH-like_DNA-bd_sf"/>
</dbReference>
<evidence type="ECO:0000256" key="3">
    <source>
        <dbReference type="ARBA" id="ARBA00023152"/>
    </source>
</evidence>
<dbReference type="InterPro" id="IPR000281">
    <property type="entry name" value="HTH_RpiR"/>
</dbReference>
<gene>
    <name evidence="8" type="ORF">EJP69_24650</name>
</gene>
<dbReference type="PANTHER" id="PTHR30514">
    <property type="entry name" value="GLUCOKINASE"/>
    <property type="match status" value="1"/>
</dbReference>
<dbReference type="OrthoDB" id="3574600at2"/>
<keyword evidence="3" id="KW-0324">Glycolysis</keyword>
<dbReference type="SUPFAM" id="SSF53697">
    <property type="entry name" value="SIS domain"/>
    <property type="match status" value="1"/>
</dbReference>
<feature type="region of interest" description="Disordered" evidence="5">
    <location>
        <begin position="1"/>
        <end position="33"/>
    </location>
</feature>
<keyword evidence="2" id="KW-0238">DNA-binding</keyword>
<accession>A0A431TGQ9</accession>
<dbReference type="InterPro" id="IPR001347">
    <property type="entry name" value="SIS_dom"/>
</dbReference>
<dbReference type="AlphaFoldDB" id="A0A431TGQ9"/>
<dbReference type="GO" id="GO:0003677">
    <property type="term" value="F:DNA binding"/>
    <property type="evidence" value="ECO:0007669"/>
    <property type="project" value="UniProtKB-KW"/>
</dbReference>